<dbReference type="InterPro" id="IPR044068">
    <property type="entry name" value="CB"/>
</dbReference>
<evidence type="ECO:0000256" key="4">
    <source>
        <dbReference type="ARBA" id="ARBA00023172"/>
    </source>
</evidence>
<dbReference type="InterPro" id="IPR050090">
    <property type="entry name" value="Tyrosine_recombinase_XerCD"/>
</dbReference>
<reference evidence="8 9" key="1">
    <citation type="submission" date="2023-12" db="EMBL/GenBank/DDBJ databases">
        <title>Genomic sequences of Capnocytophaga and Parvimonas strains.</title>
        <authorList>
            <person name="Watt R.M."/>
            <person name="Wang M."/>
            <person name="Yang T."/>
            <person name="Tong W.M."/>
        </authorList>
    </citation>
    <scope>NUCLEOTIDE SEQUENCE [LARGE SCALE GENOMIC DNA]</scope>
    <source>
        <strain evidence="8 9">CCUG 13156</strain>
    </source>
</reference>
<dbReference type="PROSITE" id="PS51898">
    <property type="entry name" value="TYR_RECOMBINASE"/>
    <property type="match status" value="1"/>
</dbReference>
<feature type="domain" description="Core-binding (CB)" evidence="7">
    <location>
        <begin position="89"/>
        <end position="181"/>
    </location>
</feature>
<evidence type="ECO:0000256" key="1">
    <source>
        <dbReference type="ARBA" id="ARBA00008857"/>
    </source>
</evidence>
<dbReference type="RefSeq" id="WP_323978690.1">
    <property type="nucleotide sequence ID" value="NZ_JAYKBV010000002.1"/>
</dbReference>
<dbReference type="PANTHER" id="PTHR30349:SF41">
    <property type="entry name" value="INTEGRASE_RECOMBINASE PROTEIN MJ0367-RELATED"/>
    <property type="match status" value="1"/>
</dbReference>
<evidence type="ECO:0000256" key="5">
    <source>
        <dbReference type="PROSITE-ProRule" id="PRU01248"/>
    </source>
</evidence>
<gene>
    <name evidence="8" type="ORF">VJJ49_01420</name>
</gene>
<dbReference type="InterPro" id="IPR010998">
    <property type="entry name" value="Integrase_recombinase_N"/>
</dbReference>
<dbReference type="PANTHER" id="PTHR30349">
    <property type="entry name" value="PHAGE INTEGRASE-RELATED"/>
    <property type="match status" value="1"/>
</dbReference>
<dbReference type="InterPro" id="IPR025269">
    <property type="entry name" value="SAM-like_dom"/>
</dbReference>
<dbReference type="Pfam" id="PF13102">
    <property type="entry name" value="Phage_int_SAM_5"/>
    <property type="match status" value="1"/>
</dbReference>
<dbReference type="InterPro" id="IPR011010">
    <property type="entry name" value="DNA_brk_join_enz"/>
</dbReference>
<dbReference type="Pfam" id="PF00589">
    <property type="entry name" value="Phage_integrase"/>
    <property type="match status" value="1"/>
</dbReference>
<evidence type="ECO:0000259" key="6">
    <source>
        <dbReference type="PROSITE" id="PS51898"/>
    </source>
</evidence>
<keyword evidence="2" id="KW-0229">DNA integration</keyword>
<proteinExistence type="inferred from homology"/>
<keyword evidence="4" id="KW-0233">DNA recombination</keyword>
<keyword evidence="9" id="KW-1185">Reference proteome</keyword>
<evidence type="ECO:0000256" key="2">
    <source>
        <dbReference type="ARBA" id="ARBA00022908"/>
    </source>
</evidence>
<dbReference type="CDD" id="cd00397">
    <property type="entry name" value="DNA_BRE_C"/>
    <property type="match status" value="1"/>
</dbReference>
<evidence type="ECO:0000256" key="3">
    <source>
        <dbReference type="ARBA" id="ARBA00023125"/>
    </source>
</evidence>
<keyword evidence="3 5" id="KW-0238">DNA-binding</keyword>
<evidence type="ECO:0000313" key="9">
    <source>
        <dbReference type="Proteomes" id="UP001324270"/>
    </source>
</evidence>
<dbReference type="InterPro" id="IPR013762">
    <property type="entry name" value="Integrase-like_cat_sf"/>
</dbReference>
<dbReference type="InterPro" id="IPR002104">
    <property type="entry name" value="Integrase_catalytic"/>
</dbReference>
<dbReference type="SUPFAM" id="SSF56349">
    <property type="entry name" value="DNA breaking-rejoining enzymes"/>
    <property type="match status" value="1"/>
</dbReference>
<dbReference type="PROSITE" id="PS51900">
    <property type="entry name" value="CB"/>
    <property type="match status" value="1"/>
</dbReference>
<accession>A0ABU5Y606</accession>
<dbReference type="Proteomes" id="UP001324270">
    <property type="component" value="Unassembled WGS sequence"/>
</dbReference>
<comment type="similarity">
    <text evidence="1">Belongs to the 'phage' integrase family.</text>
</comment>
<feature type="domain" description="Tyr recombinase" evidence="6">
    <location>
        <begin position="202"/>
        <end position="383"/>
    </location>
</feature>
<name>A0ABU5Y606_9FLAO</name>
<evidence type="ECO:0000313" key="8">
    <source>
        <dbReference type="EMBL" id="MEB3039352.1"/>
    </source>
</evidence>
<organism evidence="8 9">
    <name type="scientific">Capnocytophaga gingivalis</name>
    <dbReference type="NCBI Taxonomy" id="1017"/>
    <lineage>
        <taxon>Bacteria</taxon>
        <taxon>Pseudomonadati</taxon>
        <taxon>Bacteroidota</taxon>
        <taxon>Flavobacteriia</taxon>
        <taxon>Flavobacteriales</taxon>
        <taxon>Flavobacteriaceae</taxon>
        <taxon>Capnocytophaga</taxon>
    </lineage>
</organism>
<comment type="caution">
    <text evidence="8">The sequence shown here is derived from an EMBL/GenBank/DDBJ whole genome shotgun (WGS) entry which is preliminary data.</text>
</comment>
<dbReference type="EMBL" id="JAYKBV010000002">
    <property type="protein sequence ID" value="MEB3039352.1"/>
    <property type="molecule type" value="Genomic_DNA"/>
</dbReference>
<evidence type="ECO:0000259" key="7">
    <source>
        <dbReference type="PROSITE" id="PS51900"/>
    </source>
</evidence>
<dbReference type="Gene3D" id="1.10.150.130">
    <property type="match status" value="1"/>
</dbReference>
<protein>
    <submittedName>
        <fullName evidence="8">Tyrosine-type recombinase/integrase</fullName>
    </submittedName>
</protein>
<dbReference type="Gene3D" id="1.10.443.10">
    <property type="entry name" value="Intergrase catalytic core"/>
    <property type="match status" value="1"/>
</dbReference>
<sequence length="385" mass="45635">MDNKNKSTSKRIVFVDYKPAELRANKVWYIEYYAKNPLTEKLERFKKRVPSMKSQREREKYAKKMVQAINQKLETGWSPFYENPSNQYKSLEDSFSLFLKQLEKEVKDGIKRPDTLRSWKSFFSNISAYINEKHLDIKFVLNIDFLFVNNFLDYIYYDKRNSPRTYNNYLAYMKGFFEWAKLKGYAKQNPAEGIKSKPKVQKKREPLTAEVKKCIKELRDKDFHFFTCCMLTYFCLIRRTELTKLKVSDVRLSESRIILDGSITKNRKTDSVTIPDVFLPILTQHLATANNSDYLFGKDFKPGKVQLNPKKISDTWIKYRKKYKFDSKFQFYSLKDTGIMDLLNSGIPSIKVRDQARHYDIKQTEAYTTRNLIADDTIKGAKFDF</sequence>